<protein>
    <submittedName>
        <fullName evidence="1">Uncharacterized protein</fullName>
    </submittedName>
</protein>
<evidence type="ECO:0000313" key="2">
    <source>
        <dbReference type="Proteomes" id="UP001515480"/>
    </source>
</evidence>
<reference evidence="1 2" key="1">
    <citation type="journal article" date="2024" name="Science">
        <title>Giant polyketide synthase enzymes in the biosynthesis of giant marine polyether toxins.</title>
        <authorList>
            <person name="Fallon T.R."/>
            <person name="Shende V.V."/>
            <person name="Wierzbicki I.H."/>
            <person name="Pendleton A.L."/>
            <person name="Watervoot N.F."/>
            <person name="Auber R.P."/>
            <person name="Gonzalez D.J."/>
            <person name="Wisecaver J.H."/>
            <person name="Moore B.S."/>
        </authorList>
    </citation>
    <scope>NUCLEOTIDE SEQUENCE [LARGE SCALE GENOMIC DNA]</scope>
    <source>
        <strain evidence="1 2">12B1</strain>
    </source>
</reference>
<organism evidence="1 2">
    <name type="scientific">Prymnesium parvum</name>
    <name type="common">Toxic golden alga</name>
    <dbReference type="NCBI Taxonomy" id="97485"/>
    <lineage>
        <taxon>Eukaryota</taxon>
        <taxon>Haptista</taxon>
        <taxon>Haptophyta</taxon>
        <taxon>Prymnesiophyceae</taxon>
        <taxon>Prymnesiales</taxon>
        <taxon>Prymnesiaceae</taxon>
        <taxon>Prymnesium</taxon>
    </lineage>
</organism>
<dbReference type="EMBL" id="JBGBPQ010000005">
    <property type="protein sequence ID" value="KAL1524082.1"/>
    <property type="molecule type" value="Genomic_DNA"/>
</dbReference>
<name>A0AB34JT26_PRYPA</name>
<comment type="caution">
    <text evidence="1">The sequence shown here is derived from an EMBL/GenBank/DDBJ whole genome shotgun (WGS) entry which is preliminary data.</text>
</comment>
<proteinExistence type="predicted"/>
<dbReference type="AlphaFoldDB" id="A0AB34JT26"/>
<keyword evidence="2" id="KW-1185">Reference proteome</keyword>
<gene>
    <name evidence="1" type="ORF">AB1Y20_018992</name>
</gene>
<dbReference type="Proteomes" id="UP001515480">
    <property type="component" value="Unassembled WGS sequence"/>
</dbReference>
<accession>A0AB34JT26</accession>
<evidence type="ECO:0000313" key="1">
    <source>
        <dbReference type="EMBL" id="KAL1524082.1"/>
    </source>
</evidence>
<sequence length="145" mass="15763">MAQPIGVQIGVPAGESLLLIPADHALVSGLPMCPRPQVPMLPWAQHANVNGVAFVSLHHFQAVLLYVKLNSAAWERVLAAYTKAGFLEAVAEAGATTVAEYVDVLNSLNFKDCQSWSSMRRCGRLRLLPASLARCRNQAYRVPPE</sequence>